<organism evidence="2 3">
    <name type="scientific">candidate division WS5 bacterium</name>
    <dbReference type="NCBI Taxonomy" id="2093353"/>
    <lineage>
        <taxon>Bacteria</taxon>
        <taxon>candidate division WS5</taxon>
    </lineage>
</organism>
<comment type="caution">
    <text evidence="2">The sequence shown here is derived from an EMBL/GenBank/DDBJ whole genome shotgun (WGS) entry which is preliminary data.</text>
</comment>
<reference evidence="2 3" key="1">
    <citation type="journal article" date="2017" name="ISME J.">
        <title>Energy and carbon metabolisms in a deep terrestrial subsurface fluid microbial community.</title>
        <authorList>
            <person name="Momper L."/>
            <person name="Jungbluth S.P."/>
            <person name="Lee M.D."/>
            <person name="Amend J.P."/>
        </authorList>
    </citation>
    <scope>NUCLEOTIDE SEQUENCE [LARGE SCALE GENOMIC DNA]</scope>
    <source>
        <strain evidence="2">SURF_29</strain>
    </source>
</reference>
<dbReference type="EMBL" id="QZJW01000036">
    <property type="protein sequence ID" value="RJO60927.1"/>
    <property type="molecule type" value="Genomic_DNA"/>
</dbReference>
<evidence type="ECO:0000313" key="2">
    <source>
        <dbReference type="EMBL" id="RJO60927.1"/>
    </source>
</evidence>
<name>A0A419DCY4_9BACT</name>
<dbReference type="InterPro" id="IPR001529">
    <property type="entry name" value="Zn_ribbon_RPB9"/>
</dbReference>
<dbReference type="Proteomes" id="UP000285655">
    <property type="component" value="Unassembled WGS sequence"/>
</dbReference>
<proteinExistence type="predicted"/>
<evidence type="ECO:0000313" key="3">
    <source>
        <dbReference type="Proteomes" id="UP000285655"/>
    </source>
</evidence>
<dbReference type="Gene3D" id="2.20.70.10">
    <property type="match status" value="1"/>
</dbReference>
<dbReference type="GO" id="GO:0006351">
    <property type="term" value="P:DNA-templated transcription"/>
    <property type="evidence" value="ECO:0007669"/>
    <property type="project" value="InterPro"/>
</dbReference>
<feature type="domain" description="DNA-directed RNA polymerase II subunit RPB9-like zinc ribbon" evidence="1">
    <location>
        <begin position="22"/>
        <end position="42"/>
    </location>
</feature>
<sequence length="56" mass="6227">MGCKRKKQDQDIEELDEGQELCPDCGNLMIKEGGKLVCSSCSDTLDFLGDDEDELE</sequence>
<dbReference type="Pfam" id="PF02150">
    <property type="entry name" value="Zn_ribbon_RPB9"/>
    <property type="match status" value="1"/>
</dbReference>
<protein>
    <recommendedName>
        <fullName evidence="1">DNA-directed RNA polymerase II subunit RPB9-like zinc ribbon domain-containing protein</fullName>
    </recommendedName>
</protein>
<accession>A0A419DCY4</accession>
<gene>
    <name evidence="2" type="ORF">C4544_04115</name>
</gene>
<dbReference type="AlphaFoldDB" id="A0A419DCY4"/>
<evidence type="ECO:0000259" key="1">
    <source>
        <dbReference type="Pfam" id="PF02150"/>
    </source>
</evidence>